<gene>
    <name evidence="1" type="ORF">H480_10255</name>
</gene>
<protein>
    <submittedName>
        <fullName evidence="1">Uncharacterized protein</fullName>
    </submittedName>
</protein>
<evidence type="ECO:0000313" key="2">
    <source>
        <dbReference type="Proteomes" id="UP000014139"/>
    </source>
</evidence>
<dbReference type="PATRIC" id="fig|1292037.4.peg.1966"/>
<keyword evidence="2" id="KW-1185">Reference proteome</keyword>
<sequence>MPPSAPAWPSEPDLRLAEHPEFVLLCRVLGGLRRLSFPDRPAPSGAAMPRATHHLVDLLRATQVRIGVLTTRLADGTAGPDEQRAFADQAEDLADLLRSHADDVDAGILAPPRHLFHTNRETA</sequence>
<proteinExistence type="predicted"/>
<accession>R1GBA2</accession>
<dbReference type="AlphaFoldDB" id="R1GBA2"/>
<reference evidence="1 2" key="1">
    <citation type="submission" date="2013-02" db="EMBL/GenBank/DDBJ databases">
        <title>Draft genome sequence of Amycolatopsis vancoresmycina strain DSM 44592T.</title>
        <authorList>
            <person name="Kumar S."/>
            <person name="Kaur N."/>
            <person name="Kaur C."/>
            <person name="Raghava G.P.S."/>
            <person name="Mayilraj S."/>
        </authorList>
    </citation>
    <scope>NUCLEOTIDE SEQUENCE [LARGE SCALE GENOMIC DNA]</scope>
    <source>
        <strain evidence="1 2">DSM 44592</strain>
    </source>
</reference>
<name>R1GBA2_9PSEU</name>
<dbReference type="EMBL" id="AOUO01000126">
    <property type="protein sequence ID" value="EOD68647.1"/>
    <property type="molecule type" value="Genomic_DNA"/>
</dbReference>
<dbReference type="RefSeq" id="WP_003071050.1">
    <property type="nucleotide sequence ID" value="NZ_AOUO01000126.1"/>
</dbReference>
<dbReference type="Proteomes" id="UP000014139">
    <property type="component" value="Unassembled WGS sequence"/>
</dbReference>
<organism evidence="1 2">
    <name type="scientific">Amycolatopsis vancoresmycina DSM 44592</name>
    <dbReference type="NCBI Taxonomy" id="1292037"/>
    <lineage>
        <taxon>Bacteria</taxon>
        <taxon>Bacillati</taxon>
        <taxon>Actinomycetota</taxon>
        <taxon>Actinomycetes</taxon>
        <taxon>Pseudonocardiales</taxon>
        <taxon>Pseudonocardiaceae</taxon>
        <taxon>Amycolatopsis</taxon>
    </lineage>
</organism>
<evidence type="ECO:0000313" key="1">
    <source>
        <dbReference type="EMBL" id="EOD68647.1"/>
    </source>
</evidence>
<comment type="caution">
    <text evidence="1">The sequence shown here is derived from an EMBL/GenBank/DDBJ whole genome shotgun (WGS) entry which is preliminary data.</text>
</comment>